<organism evidence="1 2">
    <name type="scientific">Candidatus Methanodesulfokora washburnensis</name>
    <dbReference type="NCBI Taxonomy" id="2478471"/>
    <lineage>
        <taxon>Archaea</taxon>
        <taxon>Thermoproteota</taxon>
        <taxon>Candidatus Korarchaeia</taxon>
        <taxon>Candidatus Korarchaeia incertae sedis</taxon>
        <taxon>Candidatus Methanodesulfokora</taxon>
    </lineage>
</organism>
<sequence>MSAILEPRRLGLELLWWELGRGEARALYRMEVELSRYGVRRISSIIKRIIAEKMPYSSVKVVAKSEKGATYIDIRIRVRKRRIEPEGFSDVLVYSLL</sequence>
<name>A0A429GCG9_9CREN</name>
<proteinExistence type="predicted"/>
<comment type="caution">
    <text evidence="1">The sequence shown here is derived from an EMBL/GenBank/DDBJ whole genome shotgun (WGS) entry which is preliminary data.</text>
</comment>
<gene>
    <name evidence="1" type="ORF">D6D85_15750</name>
</gene>
<dbReference type="Proteomes" id="UP000277582">
    <property type="component" value="Unassembled WGS sequence"/>
</dbReference>
<keyword evidence="2" id="KW-1185">Reference proteome</keyword>
<evidence type="ECO:0000313" key="2">
    <source>
        <dbReference type="Proteomes" id="UP000277582"/>
    </source>
</evidence>
<dbReference type="EMBL" id="RCOS01000173">
    <property type="protein sequence ID" value="RSN71517.1"/>
    <property type="molecule type" value="Genomic_DNA"/>
</dbReference>
<reference evidence="1 2" key="1">
    <citation type="submission" date="2018-10" db="EMBL/GenBank/DDBJ databases">
        <title>Co-occurring genomic capacity for anaerobic methane metabolism and dissimilatory sulfite reduction discovered in the Korarchaeota.</title>
        <authorList>
            <person name="Mckay L.J."/>
            <person name="Dlakic M."/>
            <person name="Fields M.W."/>
            <person name="Delmont T.O."/>
            <person name="Eren A.M."/>
            <person name="Jay Z.J."/>
            <person name="Klingelsmith K.B."/>
            <person name="Rusch D.B."/>
            <person name="Inskeep W.P."/>
        </authorList>
    </citation>
    <scope>NUCLEOTIDE SEQUENCE [LARGE SCALE GENOMIC DNA]</scope>
    <source>
        <strain evidence="1 2">MDKW</strain>
    </source>
</reference>
<protein>
    <submittedName>
        <fullName evidence="1">Uncharacterized protein</fullName>
    </submittedName>
</protein>
<accession>A0A429GCG9</accession>
<dbReference type="AlphaFoldDB" id="A0A429GCG9"/>
<evidence type="ECO:0000313" key="1">
    <source>
        <dbReference type="EMBL" id="RSN71517.1"/>
    </source>
</evidence>